<dbReference type="EMBL" id="CAQQ02063916">
    <property type="status" value="NOT_ANNOTATED_CDS"/>
    <property type="molecule type" value="Genomic_DNA"/>
</dbReference>
<proteinExistence type="predicted"/>
<accession>T1GPF3</accession>
<dbReference type="Proteomes" id="UP000015102">
    <property type="component" value="Unassembled WGS sequence"/>
</dbReference>
<dbReference type="AlphaFoldDB" id="T1GPF3"/>
<organism evidence="2 3">
    <name type="scientific">Megaselia scalaris</name>
    <name type="common">Humpbacked fly</name>
    <name type="synonym">Phora scalaris</name>
    <dbReference type="NCBI Taxonomy" id="36166"/>
    <lineage>
        <taxon>Eukaryota</taxon>
        <taxon>Metazoa</taxon>
        <taxon>Ecdysozoa</taxon>
        <taxon>Arthropoda</taxon>
        <taxon>Hexapoda</taxon>
        <taxon>Insecta</taxon>
        <taxon>Pterygota</taxon>
        <taxon>Neoptera</taxon>
        <taxon>Endopterygota</taxon>
        <taxon>Diptera</taxon>
        <taxon>Brachycera</taxon>
        <taxon>Muscomorpha</taxon>
        <taxon>Platypezoidea</taxon>
        <taxon>Phoridae</taxon>
        <taxon>Megaseliini</taxon>
        <taxon>Megaselia</taxon>
    </lineage>
</organism>
<sequence length="60" mass="6972">MTVTVKSDEHTTGDGNGDVSSYESITEETMRQNEKLLRYSPAMVYKRKKGFTPRMNWKLK</sequence>
<reference evidence="2" key="2">
    <citation type="submission" date="2015-06" db="UniProtKB">
        <authorList>
            <consortium name="EnsemblMetazoa"/>
        </authorList>
    </citation>
    <scope>IDENTIFICATION</scope>
</reference>
<dbReference type="EnsemblMetazoa" id="MESCA005482-RA">
    <property type="protein sequence ID" value="MESCA005482-PA"/>
    <property type="gene ID" value="MESCA005482"/>
</dbReference>
<evidence type="ECO:0000256" key="1">
    <source>
        <dbReference type="SAM" id="MobiDB-lite"/>
    </source>
</evidence>
<reference evidence="3" key="1">
    <citation type="submission" date="2013-02" db="EMBL/GenBank/DDBJ databases">
        <authorList>
            <person name="Hughes D."/>
        </authorList>
    </citation>
    <scope>NUCLEOTIDE SEQUENCE</scope>
    <source>
        <strain>Durham</strain>
        <strain evidence="3">NC isolate 2 -- Noor lab</strain>
    </source>
</reference>
<feature type="region of interest" description="Disordered" evidence="1">
    <location>
        <begin position="1"/>
        <end position="27"/>
    </location>
</feature>
<evidence type="ECO:0000313" key="2">
    <source>
        <dbReference type="EnsemblMetazoa" id="MESCA005482-PA"/>
    </source>
</evidence>
<protein>
    <submittedName>
        <fullName evidence="2">Uncharacterized protein</fullName>
    </submittedName>
</protein>
<dbReference type="HOGENOM" id="CLU_2944332_0_0_1"/>
<keyword evidence="3" id="KW-1185">Reference proteome</keyword>
<dbReference type="EMBL" id="CAQQ02063915">
    <property type="status" value="NOT_ANNOTATED_CDS"/>
    <property type="molecule type" value="Genomic_DNA"/>
</dbReference>
<name>T1GPF3_MEGSC</name>
<feature type="compositionally biased region" description="Basic and acidic residues" evidence="1">
    <location>
        <begin position="1"/>
        <end position="12"/>
    </location>
</feature>
<evidence type="ECO:0000313" key="3">
    <source>
        <dbReference type="Proteomes" id="UP000015102"/>
    </source>
</evidence>